<keyword evidence="3" id="KW-1185">Reference proteome</keyword>
<feature type="chain" id="PRO_5045457757" evidence="1">
    <location>
        <begin position="20"/>
        <end position="272"/>
    </location>
</feature>
<organism evidence="2 3">
    <name type="scientific">Mucilaginibacter calamicampi</name>
    <dbReference type="NCBI Taxonomy" id="1302352"/>
    <lineage>
        <taxon>Bacteria</taxon>
        <taxon>Pseudomonadati</taxon>
        <taxon>Bacteroidota</taxon>
        <taxon>Sphingobacteriia</taxon>
        <taxon>Sphingobacteriales</taxon>
        <taxon>Sphingobacteriaceae</taxon>
        <taxon>Mucilaginibacter</taxon>
    </lineage>
</organism>
<evidence type="ECO:0000313" key="2">
    <source>
        <dbReference type="EMBL" id="MFD0748523.1"/>
    </source>
</evidence>
<sequence length="272" mass="29041">MKKITSTIFAILVFAGVSAQKLPNVQQSSVKAPAIVKIDGKADEWGAFKAFNAATDAFYSLANSENRLYLIVQTANYNITNKVTRGGLTLTVNANAQKDGAPASSITFPLIEPAELRGIVQSMRDVMENSSAGDADALTLAANKKLAGGIKLIKASGLKNVSDSLISIYNEQGIKAAAALSQKGILTCEFEIPLTLLNLRGDQFSYNIKLNGPKLRPVQVPVYIPELEGNKAPVNVFKGQGVVAGKDMTRQQAEMVATTLSTDFSAEYKLAK</sequence>
<keyword evidence="1" id="KW-0732">Signal</keyword>
<dbReference type="EMBL" id="JBHTHU010000001">
    <property type="protein sequence ID" value="MFD0748523.1"/>
    <property type="molecule type" value="Genomic_DNA"/>
</dbReference>
<proteinExistence type="predicted"/>
<dbReference type="RefSeq" id="WP_377095849.1">
    <property type="nucleotide sequence ID" value="NZ_JBHTHU010000001.1"/>
</dbReference>
<comment type="caution">
    <text evidence="2">The sequence shown here is derived from an EMBL/GenBank/DDBJ whole genome shotgun (WGS) entry which is preliminary data.</text>
</comment>
<protein>
    <submittedName>
        <fullName evidence="2">Uncharacterized protein</fullName>
    </submittedName>
</protein>
<accession>A0ABW2YQ83</accession>
<feature type="signal peptide" evidence="1">
    <location>
        <begin position="1"/>
        <end position="19"/>
    </location>
</feature>
<dbReference type="Proteomes" id="UP001596958">
    <property type="component" value="Unassembled WGS sequence"/>
</dbReference>
<evidence type="ECO:0000313" key="3">
    <source>
        <dbReference type="Proteomes" id="UP001596958"/>
    </source>
</evidence>
<evidence type="ECO:0000256" key="1">
    <source>
        <dbReference type="SAM" id="SignalP"/>
    </source>
</evidence>
<name>A0ABW2YQ83_9SPHI</name>
<gene>
    <name evidence="2" type="ORF">ACFQZS_00110</name>
</gene>
<reference evidence="3" key="1">
    <citation type="journal article" date="2019" name="Int. J. Syst. Evol. Microbiol.">
        <title>The Global Catalogue of Microorganisms (GCM) 10K type strain sequencing project: providing services to taxonomists for standard genome sequencing and annotation.</title>
        <authorList>
            <consortium name="The Broad Institute Genomics Platform"/>
            <consortium name="The Broad Institute Genome Sequencing Center for Infectious Disease"/>
            <person name="Wu L."/>
            <person name="Ma J."/>
        </authorList>
    </citation>
    <scope>NUCLEOTIDE SEQUENCE [LARGE SCALE GENOMIC DNA]</scope>
    <source>
        <strain evidence="3">CCUG 63418</strain>
    </source>
</reference>